<dbReference type="NCBIfam" id="TIGR01923">
    <property type="entry name" value="menE"/>
    <property type="match status" value="1"/>
</dbReference>
<dbReference type="Pfam" id="PF00501">
    <property type="entry name" value="AMP-binding"/>
    <property type="match status" value="1"/>
</dbReference>
<dbReference type="Proteomes" id="UP001164718">
    <property type="component" value="Chromosome"/>
</dbReference>
<evidence type="ECO:0000313" key="9">
    <source>
        <dbReference type="Proteomes" id="UP001164718"/>
    </source>
</evidence>
<gene>
    <name evidence="5" type="primary">menE</name>
    <name evidence="8" type="ORF">OE104_01480</name>
</gene>
<dbReference type="KEGG" id="faf:OE104_01480"/>
<evidence type="ECO:0000256" key="2">
    <source>
        <dbReference type="ARBA" id="ARBA00022598"/>
    </source>
</evidence>
<dbReference type="HAMAP" id="MF_00731">
    <property type="entry name" value="MenE"/>
    <property type="match status" value="1"/>
</dbReference>
<dbReference type="InterPro" id="IPR045851">
    <property type="entry name" value="AMP-bd_C_sf"/>
</dbReference>
<comment type="function">
    <text evidence="5">Converts 2-succinylbenzoate (OSB) to 2-succinylbenzoyl-CoA (OSB-CoA).</text>
</comment>
<dbReference type="GO" id="GO:0005524">
    <property type="term" value="F:ATP binding"/>
    <property type="evidence" value="ECO:0007669"/>
    <property type="project" value="UniProtKB-KW"/>
</dbReference>
<evidence type="ECO:0000313" key="8">
    <source>
        <dbReference type="EMBL" id="WAA10047.1"/>
    </source>
</evidence>
<keyword evidence="9" id="KW-1185">Reference proteome</keyword>
<accession>A0A9E8LUR9</accession>
<evidence type="ECO:0000256" key="3">
    <source>
        <dbReference type="ARBA" id="ARBA00022741"/>
    </source>
</evidence>
<evidence type="ECO:0000259" key="7">
    <source>
        <dbReference type="Pfam" id="PF13193"/>
    </source>
</evidence>
<comment type="catalytic activity">
    <reaction evidence="5">
        <text>2-succinylbenzoate + ATP + CoA = 2-succinylbenzoyl-CoA + AMP + diphosphate</text>
        <dbReference type="Rhea" id="RHEA:17009"/>
        <dbReference type="ChEBI" id="CHEBI:18325"/>
        <dbReference type="ChEBI" id="CHEBI:30616"/>
        <dbReference type="ChEBI" id="CHEBI:33019"/>
        <dbReference type="ChEBI" id="CHEBI:57287"/>
        <dbReference type="ChEBI" id="CHEBI:57364"/>
        <dbReference type="ChEBI" id="CHEBI:456215"/>
        <dbReference type="EC" id="6.2.1.26"/>
    </reaction>
</comment>
<comment type="pathway">
    <text evidence="5">Quinol/quinone metabolism; 1,4-dihydroxy-2-naphthoate biosynthesis; 1,4-dihydroxy-2-naphthoate from chorismate: step 5/7.</text>
</comment>
<keyword evidence="2 5" id="KW-0436">Ligase</keyword>
<protein>
    <recommendedName>
        <fullName evidence="5">2-succinylbenzoate--CoA ligase</fullName>
        <ecNumber evidence="5">6.2.1.26</ecNumber>
    </recommendedName>
    <alternativeName>
        <fullName evidence="5">o-succinylbenzoyl-CoA synthetase</fullName>
        <shortName evidence="5">OSB-CoA synthetase</shortName>
    </alternativeName>
</protein>
<comment type="pathway">
    <text evidence="5">Quinol/quinone metabolism; menaquinone biosynthesis.</text>
</comment>
<dbReference type="InterPro" id="IPR042099">
    <property type="entry name" value="ANL_N_sf"/>
</dbReference>
<dbReference type="GO" id="GO:0006631">
    <property type="term" value="P:fatty acid metabolic process"/>
    <property type="evidence" value="ECO:0007669"/>
    <property type="project" value="TreeGrafter"/>
</dbReference>
<dbReference type="InterPro" id="IPR025110">
    <property type="entry name" value="AMP-bd_C"/>
</dbReference>
<name>A0A9E8LUR9_9BACI</name>
<sequence length="495" mass="56579">MNEPNQIPNWLMKRAYLTPDRPAIIFRNERLTFRQLFERAKTFAEKLHYTGVQKGDRVGVLLNNQLDTVVLLHSLQLLGCQTVLLNIRLQDEELLFQLEDSEAMILISNESLLIEHRKLQDVWIDRLITLEQLRKRAQRSVPVVEQFSMDELCTIMYTSGTTGHPKGVLQTYGNHWWSAAGSLLNLGLHEQDVWLCAVPLFHISGFSILVRSVLYGIPIRLYEKFDEKQINRVLISGKATIISVVTAMVQRLLHELGDRSYHPNFRCMLIGGGKVPLPLLKTCKEKGIPVFQTYGMTETASQIATLSPEHSLTKLGSAGKPLFFSEIKIIKERKWANSNEFGEIYVKGPNVTKGYWKREDANRENFTEDGWLKTGDIGYMDEEGFLYIIDRRTDLIISGGENIYPAEIEQVILTHPAVKEVAVVGISDKQWGEVPVAFYVVKEGVHVEEKTLDDLCRTHLAKYKVPKRWIRKDELPKNASNKILRRLLKKGTDPA</sequence>
<feature type="domain" description="AMP-dependent synthetase/ligase" evidence="6">
    <location>
        <begin position="13"/>
        <end position="356"/>
    </location>
</feature>
<dbReference type="SUPFAM" id="SSF56801">
    <property type="entry name" value="Acetyl-CoA synthetase-like"/>
    <property type="match status" value="1"/>
</dbReference>
<organism evidence="8 9">
    <name type="scientific">Fervidibacillus albus</name>
    <dbReference type="NCBI Taxonomy" id="2980026"/>
    <lineage>
        <taxon>Bacteria</taxon>
        <taxon>Bacillati</taxon>
        <taxon>Bacillota</taxon>
        <taxon>Bacilli</taxon>
        <taxon>Bacillales</taxon>
        <taxon>Bacillaceae</taxon>
        <taxon>Fervidibacillus</taxon>
    </lineage>
</organism>
<evidence type="ECO:0000256" key="4">
    <source>
        <dbReference type="ARBA" id="ARBA00022840"/>
    </source>
</evidence>
<dbReference type="GO" id="GO:0008756">
    <property type="term" value="F:o-succinylbenzoate-CoA ligase activity"/>
    <property type="evidence" value="ECO:0007669"/>
    <property type="project" value="UniProtKB-UniRule"/>
</dbReference>
<dbReference type="Gene3D" id="3.40.50.12780">
    <property type="entry name" value="N-terminal domain of ligase-like"/>
    <property type="match status" value="1"/>
</dbReference>
<evidence type="ECO:0000256" key="5">
    <source>
        <dbReference type="HAMAP-Rule" id="MF_00731"/>
    </source>
</evidence>
<dbReference type="CDD" id="cd05912">
    <property type="entry name" value="OSB_CoA_lg"/>
    <property type="match status" value="1"/>
</dbReference>
<dbReference type="NCBIfam" id="NF002966">
    <property type="entry name" value="PRK03640.1"/>
    <property type="match status" value="1"/>
</dbReference>
<comment type="similarity">
    <text evidence="5">Belongs to the ATP-dependent AMP-binding enzyme family. MenE subfamily.</text>
</comment>
<dbReference type="InterPro" id="IPR010192">
    <property type="entry name" value="MenE"/>
</dbReference>
<keyword evidence="3 5" id="KW-0547">Nucleotide-binding</keyword>
<reference evidence="8" key="1">
    <citation type="submission" date="2022-09" db="EMBL/GenBank/DDBJ databases">
        <title>Complete Genomes of Fervidibacillus albus and Fervidibacillus halotolerans isolated from tidal flat sediments.</title>
        <authorList>
            <person name="Kwon K.K."/>
            <person name="Yang S.-H."/>
            <person name="Park M.J."/>
            <person name="Oh H.-M."/>
        </authorList>
    </citation>
    <scope>NUCLEOTIDE SEQUENCE</scope>
    <source>
        <strain evidence="8">MEBiC13591</strain>
    </source>
</reference>
<evidence type="ECO:0000256" key="1">
    <source>
        <dbReference type="ARBA" id="ARBA00022428"/>
    </source>
</evidence>
<dbReference type="InterPro" id="IPR000873">
    <property type="entry name" value="AMP-dep_synth/lig_dom"/>
</dbReference>
<dbReference type="AlphaFoldDB" id="A0A9E8LUR9"/>
<evidence type="ECO:0000259" key="6">
    <source>
        <dbReference type="Pfam" id="PF00501"/>
    </source>
</evidence>
<dbReference type="RefSeq" id="WP_275417829.1">
    <property type="nucleotide sequence ID" value="NZ_CP106878.1"/>
</dbReference>
<dbReference type="Gene3D" id="3.30.300.30">
    <property type="match status" value="1"/>
</dbReference>
<dbReference type="GO" id="GO:0031956">
    <property type="term" value="F:medium-chain fatty acid-CoA ligase activity"/>
    <property type="evidence" value="ECO:0007669"/>
    <property type="project" value="TreeGrafter"/>
</dbReference>
<dbReference type="EC" id="6.2.1.26" evidence="5"/>
<keyword evidence="1 5" id="KW-0474">Menaquinone biosynthesis</keyword>
<dbReference type="PANTHER" id="PTHR43201:SF5">
    <property type="entry name" value="MEDIUM-CHAIN ACYL-COA LIGASE ACSF2, MITOCHONDRIAL"/>
    <property type="match status" value="1"/>
</dbReference>
<keyword evidence="4 5" id="KW-0067">ATP-binding</keyword>
<feature type="domain" description="AMP-binding enzyme C-terminal" evidence="7">
    <location>
        <begin position="407"/>
        <end position="482"/>
    </location>
</feature>
<proteinExistence type="inferred from homology"/>
<dbReference type="PROSITE" id="PS00455">
    <property type="entry name" value="AMP_BINDING"/>
    <property type="match status" value="1"/>
</dbReference>
<dbReference type="InterPro" id="IPR020845">
    <property type="entry name" value="AMP-binding_CS"/>
</dbReference>
<dbReference type="Pfam" id="PF13193">
    <property type="entry name" value="AMP-binding_C"/>
    <property type="match status" value="1"/>
</dbReference>
<dbReference type="EMBL" id="CP106878">
    <property type="protein sequence ID" value="WAA10047.1"/>
    <property type="molecule type" value="Genomic_DNA"/>
</dbReference>
<dbReference type="PANTHER" id="PTHR43201">
    <property type="entry name" value="ACYL-COA SYNTHETASE"/>
    <property type="match status" value="1"/>
</dbReference>
<dbReference type="GO" id="GO:0009234">
    <property type="term" value="P:menaquinone biosynthetic process"/>
    <property type="evidence" value="ECO:0007669"/>
    <property type="project" value="UniProtKB-UniRule"/>
</dbReference>
<dbReference type="FunFam" id="3.30.300.30:FF:000008">
    <property type="entry name" value="2,3-dihydroxybenzoate-AMP ligase"/>
    <property type="match status" value="1"/>
</dbReference>